<dbReference type="SMART" id="SM00380">
    <property type="entry name" value="AP2"/>
    <property type="match status" value="1"/>
</dbReference>
<keyword evidence="5" id="KW-0539">Nucleus</keyword>
<dbReference type="Pfam" id="PF00847">
    <property type="entry name" value="AP2"/>
    <property type="match status" value="1"/>
</dbReference>
<evidence type="ECO:0000256" key="3">
    <source>
        <dbReference type="ARBA" id="ARBA00023125"/>
    </source>
</evidence>
<feature type="domain" description="AP2/ERF" evidence="6">
    <location>
        <begin position="206"/>
        <end position="263"/>
    </location>
</feature>
<evidence type="ECO:0000256" key="2">
    <source>
        <dbReference type="ARBA" id="ARBA00023015"/>
    </source>
</evidence>
<dbReference type="InterPro" id="IPR016177">
    <property type="entry name" value="DNA-bd_dom_sf"/>
</dbReference>
<dbReference type="InterPro" id="IPR001471">
    <property type="entry name" value="AP2/ERF_dom"/>
</dbReference>
<protein>
    <recommendedName>
        <fullName evidence="6">AP2/ERF domain-containing protein</fullName>
    </recommendedName>
</protein>
<dbReference type="InterPro" id="IPR036955">
    <property type="entry name" value="AP2/ERF_dom_sf"/>
</dbReference>
<dbReference type="SUPFAM" id="SSF54171">
    <property type="entry name" value="DNA-binding domain"/>
    <property type="match status" value="1"/>
</dbReference>
<dbReference type="PANTHER" id="PTHR31194">
    <property type="entry name" value="SHN SHINE , DNA BINDING / TRANSCRIPTION FACTOR"/>
    <property type="match status" value="1"/>
</dbReference>
<organism evidence="7 8">
    <name type="scientific">Rhamnella rubrinervis</name>
    <dbReference type="NCBI Taxonomy" id="2594499"/>
    <lineage>
        <taxon>Eukaryota</taxon>
        <taxon>Viridiplantae</taxon>
        <taxon>Streptophyta</taxon>
        <taxon>Embryophyta</taxon>
        <taxon>Tracheophyta</taxon>
        <taxon>Spermatophyta</taxon>
        <taxon>Magnoliopsida</taxon>
        <taxon>eudicotyledons</taxon>
        <taxon>Gunneridae</taxon>
        <taxon>Pentapetalae</taxon>
        <taxon>rosids</taxon>
        <taxon>fabids</taxon>
        <taxon>Rosales</taxon>
        <taxon>Rhamnaceae</taxon>
        <taxon>rhamnoid group</taxon>
        <taxon>Rhamneae</taxon>
        <taxon>Rhamnella</taxon>
    </lineage>
</organism>
<dbReference type="PRINTS" id="PR00367">
    <property type="entry name" value="ETHRSPELEMNT"/>
</dbReference>
<name>A0A8K0E2G6_9ROSA</name>
<dbReference type="AlphaFoldDB" id="A0A8K0E2G6"/>
<dbReference type="GO" id="GO:0005634">
    <property type="term" value="C:nucleus"/>
    <property type="evidence" value="ECO:0007669"/>
    <property type="project" value="UniProtKB-SubCell"/>
</dbReference>
<dbReference type="InterPro" id="IPR050913">
    <property type="entry name" value="AP2/ERF_ERF"/>
</dbReference>
<dbReference type="Gene3D" id="3.30.730.10">
    <property type="entry name" value="AP2/ERF domain"/>
    <property type="match status" value="1"/>
</dbReference>
<dbReference type="GO" id="GO:0003677">
    <property type="term" value="F:DNA binding"/>
    <property type="evidence" value="ECO:0007669"/>
    <property type="project" value="UniProtKB-KW"/>
</dbReference>
<dbReference type="GO" id="GO:0003700">
    <property type="term" value="F:DNA-binding transcription factor activity"/>
    <property type="evidence" value="ECO:0007669"/>
    <property type="project" value="InterPro"/>
</dbReference>
<evidence type="ECO:0000259" key="6">
    <source>
        <dbReference type="PROSITE" id="PS51032"/>
    </source>
</evidence>
<keyword evidence="3" id="KW-0238">DNA-binding</keyword>
<proteinExistence type="predicted"/>
<evidence type="ECO:0000256" key="1">
    <source>
        <dbReference type="ARBA" id="ARBA00004123"/>
    </source>
</evidence>
<evidence type="ECO:0000313" key="7">
    <source>
        <dbReference type="EMBL" id="KAF3438554.1"/>
    </source>
</evidence>
<keyword evidence="4" id="KW-0804">Transcription</keyword>
<dbReference type="OrthoDB" id="1276482at2759"/>
<dbReference type="Proteomes" id="UP000796880">
    <property type="component" value="Unassembled WGS sequence"/>
</dbReference>
<gene>
    <name evidence="7" type="ORF">FNV43_RR21317</name>
</gene>
<sequence length="445" mass="49789">MSSGFDLLTGAPKQLWVSYRSLLSSAFETLSLLSTFCMQSWSESQTQKQTCQALSMPLRSKRIGVECFGYYLRKQFSFSVLGLRCYRFRLIMPGLKNQFLSLDMDCNKVEMKKPSKLAYSNSMKRVRVIYNDPYATDSSSEEEEDGHVICKSRLVTSKRFVSEILVPVSPNESCPMISPSVKSNGAKVCASVKPDENKKLRRSSSMYKGVRRRKWGKYAAEIRDPIRGVRVWLGTYNTAEEAAVAYQNKKSEFEAMQLYEKAKSGLASMKLTEKAKSECESSHLTEQSKDSLSMDSAIGAAASKETESVFSHPSPSSVLEISSAASHGMEIEKSVKEERNVEFLAGSGYVYVEPCCGKEQSISDLFKEKMESPLASQEFGLGFGGYSMFENNDFDNFFDGVDPMDDYQICKEENGEAVNLPSLDFDFGKQSLSWLDESLNVALPC</sequence>
<keyword evidence="8" id="KW-1185">Reference proteome</keyword>
<accession>A0A8K0E2G6</accession>
<dbReference type="PANTHER" id="PTHR31194:SF187">
    <property type="entry name" value="ETHYLENE-RESPONSIVE TRANSCRIPTION FACTOR ERF118-LIKE"/>
    <property type="match status" value="1"/>
</dbReference>
<reference evidence="7" key="1">
    <citation type="submission" date="2020-03" db="EMBL/GenBank/DDBJ databases">
        <title>A high-quality chromosome-level genome assembly of a woody plant with both climbing and erect habits, Rhamnella rubrinervis.</title>
        <authorList>
            <person name="Lu Z."/>
            <person name="Yang Y."/>
            <person name="Zhu X."/>
            <person name="Sun Y."/>
        </authorList>
    </citation>
    <scope>NUCLEOTIDE SEQUENCE</scope>
    <source>
        <strain evidence="7">BYM</strain>
        <tissue evidence="7">Leaf</tissue>
    </source>
</reference>
<evidence type="ECO:0000256" key="4">
    <source>
        <dbReference type="ARBA" id="ARBA00023163"/>
    </source>
</evidence>
<dbReference type="CDD" id="cd00018">
    <property type="entry name" value="AP2"/>
    <property type="match status" value="1"/>
</dbReference>
<evidence type="ECO:0000313" key="8">
    <source>
        <dbReference type="Proteomes" id="UP000796880"/>
    </source>
</evidence>
<dbReference type="EMBL" id="VOIH02000009">
    <property type="protein sequence ID" value="KAF3438554.1"/>
    <property type="molecule type" value="Genomic_DNA"/>
</dbReference>
<keyword evidence="2" id="KW-0805">Transcription regulation</keyword>
<dbReference type="PROSITE" id="PS51032">
    <property type="entry name" value="AP2_ERF"/>
    <property type="match status" value="1"/>
</dbReference>
<comment type="subcellular location">
    <subcellularLocation>
        <location evidence="1">Nucleus</location>
    </subcellularLocation>
</comment>
<comment type="caution">
    <text evidence="7">The sequence shown here is derived from an EMBL/GenBank/DDBJ whole genome shotgun (WGS) entry which is preliminary data.</text>
</comment>
<evidence type="ECO:0000256" key="5">
    <source>
        <dbReference type="ARBA" id="ARBA00023242"/>
    </source>
</evidence>